<gene>
    <name evidence="2" type="ORF">BST92_02315</name>
</gene>
<reference evidence="2 3" key="1">
    <citation type="submission" date="2017-01" db="EMBL/GenBank/DDBJ databases">
        <title>Trade-off between light-utilization and light-protection in marine flavobacteria.</title>
        <authorList>
            <person name="Kumagai Y."/>
            <person name="Yoshizawa S."/>
            <person name="Kogure K."/>
            <person name="Iwasaki W."/>
        </authorList>
    </citation>
    <scope>NUCLEOTIDE SEQUENCE [LARGE SCALE GENOMIC DNA]</scope>
    <source>
        <strain evidence="2 3">KCTC 32109</strain>
    </source>
</reference>
<dbReference type="EMBL" id="MTPW01000001">
    <property type="protein sequence ID" value="PQJ30835.1"/>
    <property type="molecule type" value="Genomic_DNA"/>
</dbReference>
<evidence type="ECO:0000259" key="1">
    <source>
        <dbReference type="Pfam" id="PF23019"/>
    </source>
</evidence>
<feature type="domain" description="DUF7033" evidence="1">
    <location>
        <begin position="95"/>
        <end position="183"/>
    </location>
</feature>
<dbReference type="Proteomes" id="UP000239747">
    <property type="component" value="Unassembled WGS sequence"/>
</dbReference>
<evidence type="ECO:0000313" key="3">
    <source>
        <dbReference type="Proteomes" id="UP000239747"/>
    </source>
</evidence>
<keyword evidence="3" id="KW-1185">Reference proteome</keyword>
<dbReference type="InterPro" id="IPR054297">
    <property type="entry name" value="DUF7033"/>
</dbReference>
<dbReference type="AlphaFoldDB" id="A0A2S7U765"/>
<dbReference type="Pfam" id="PF23019">
    <property type="entry name" value="DUF7033"/>
    <property type="match status" value="1"/>
</dbReference>
<protein>
    <recommendedName>
        <fullName evidence="1">DUF7033 domain-containing protein</fullName>
    </recommendedName>
</protein>
<proteinExistence type="predicted"/>
<dbReference type="RefSeq" id="WP_105069998.1">
    <property type="nucleotide sequence ID" value="NZ_MTPW01000001.1"/>
</dbReference>
<comment type="caution">
    <text evidence="2">The sequence shown here is derived from an EMBL/GenBank/DDBJ whole genome shotgun (WGS) entry which is preliminary data.</text>
</comment>
<name>A0A2S7U765_9FLAO</name>
<accession>A0A2S7U765</accession>
<evidence type="ECO:0000313" key="2">
    <source>
        <dbReference type="EMBL" id="PQJ30835.1"/>
    </source>
</evidence>
<dbReference type="OrthoDB" id="5573484at2"/>
<sequence length="432" mass="51186">MVLIFTNKLSSRKQYIFKHIFKRLLEIPFDFTSDLSEFIAHEGPKFSYGKKPLGDEFFIWSYGLLNEVGIDDHKIEVHKWGQLPIFFKAPDRSDLPFDVFAASFYLLTRYEEYLPQVKDSLGRFTASASIAAQHHFLEVPLLDLWVNRLGEELEKRFDITLPRKRETQIITAFETASIFQYKNRAIVPVIHSLYENLRQLRLRKLFRQIGVHLRLTKDPYDVYDIILRIYRESIAKLPKRLKYSRRVLFLFHLGDYNYIDNGVSYRSRIHRELIKHISDYVEIGLRFSYANGENKITNETERYESITNRPLSKTMTAFSKISMPGHYKQLVDMDTIEDYSMGYTNIPGYRASTSHSFYFYDLDYEVQTPLRVYPYALHYRSIEHFMLNGQQAIIDKLLKYAHSVTGNFIVIFDNAQLDLKKRSHIYTIIKNY</sequence>
<organism evidence="2 3">
    <name type="scientific">Nonlabens arenilitoris</name>
    <dbReference type="NCBI Taxonomy" id="1217969"/>
    <lineage>
        <taxon>Bacteria</taxon>
        <taxon>Pseudomonadati</taxon>
        <taxon>Bacteroidota</taxon>
        <taxon>Flavobacteriia</taxon>
        <taxon>Flavobacteriales</taxon>
        <taxon>Flavobacteriaceae</taxon>
        <taxon>Nonlabens</taxon>
    </lineage>
</organism>